<gene>
    <name evidence="1" type="primary">RvY_13194-1</name>
    <name evidence="1" type="synonym">RvY_13194.1</name>
    <name evidence="1" type="ORF">RvY_13194</name>
</gene>
<dbReference type="OrthoDB" id="5531344at2759"/>
<keyword evidence="2" id="KW-1185">Reference proteome</keyword>
<dbReference type="InterPro" id="IPR036563">
    <property type="entry name" value="MoaE_sf"/>
</dbReference>
<dbReference type="Pfam" id="PF02391">
    <property type="entry name" value="MoaE"/>
    <property type="match status" value="1"/>
</dbReference>
<evidence type="ECO:0000313" key="1">
    <source>
        <dbReference type="EMBL" id="GAV02657.1"/>
    </source>
</evidence>
<reference evidence="1 2" key="1">
    <citation type="journal article" date="2016" name="Nat. Commun.">
        <title>Extremotolerant tardigrade genome and improved radiotolerance of human cultured cells by tardigrade-unique protein.</title>
        <authorList>
            <person name="Hashimoto T."/>
            <person name="Horikawa D.D."/>
            <person name="Saito Y."/>
            <person name="Kuwahara H."/>
            <person name="Kozuka-Hata H."/>
            <person name="Shin-I T."/>
            <person name="Minakuchi Y."/>
            <person name="Ohishi K."/>
            <person name="Motoyama A."/>
            <person name="Aizu T."/>
            <person name="Enomoto A."/>
            <person name="Kondo K."/>
            <person name="Tanaka S."/>
            <person name="Hara Y."/>
            <person name="Koshikawa S."/>
            <person name="Sagara H."/>
            <person name="Miura T."/>
            <person name="Yokobori S."/>
            <person name="Miyagawa K."/>
            <person name="Suzuki Y."/>
            <person name="Kubo T."/>
            <person name="Oyama M."/>
            <person name="Kohara Y."/>
            <person name="Fujiyama A."/>
            <person name="Arakawa K."/>
            <person name="Katayama T."/>
            <person name="Toyoda A."/>
            <person name="Kunieda T."/>
        </authorList>
    </citation>
    <scope>NUCLEOTIDE SEQUENCE [LARGE SCALE GENOMIC DNA]</scope>
    <source>
        <strain evidence="1 2">YOKOZUNA-1</strain>
    </source>
</reference>
<dbReference type="Proteomes" id="UP000186922">
    <property type="component" value="Unassembled WGS sequence"/>
</dbReference>
<evidence type="ECO:0000313" key="2">
    <source>
        <dbReference type="Proteomes" id="UP000186922"/>
    </source>
</evidence>
<dbReference type="Gene3D" id="3.90.1170.40">
    <property type="entry name" value="Molybdopterin biosynthesis MoaE subunit"/>
    <property type="match status" value="1"/>
</dbReference>
<dbReference type="AlphaFoldDB" id="A0A1D1VM38"/>
<name>A0A1D1VM38_RAMVA</name>
<dbReference type="CDD" id="cd00756">
    <property type="entry name" value="MoaE"/>
    <property type="match status" value="1"/>
</dbReference>
<comment type="caution">
    <text evidence="1">The sequence shown here is derived from an EMBL/GenBank/DDBJ whole genome shotgun (WGS) entry which is preliminary data.</text>
</comment>
<organism evidence="1 2">
    <name type="scientific">Ramazzottius varieornatus</name>
    <name type="common">Water bear</name>
    <name type="synonym">Tardigrade</name>
    <dbReference type="NCBI Taxonomy" id="947166"/>
    <lineage>
        <taxon>Eukaryota</taxon>
        <taxon>Metazoa</taxon>
        <taxon>Ecdysozoa</taxon>
        <taxon>Tardigrada</taxon>
        <taxon>Eutardigrada</taxon>
        <taxon>Parachela</taxon>
        <taxon>Hypsibioidea</taxon>
        <taxon>Ramazzottiidae</taxon>
        <taxon>Ramazzottius</taxon>
    </lineage>
</organism>
<sequence length="171" mass="19659">MRRHSCLYRYVFMQLQKYQLTTVLVPYLLLTLSLGTSRSTSRQSEKPVIALDYQAYIPMAEHQLKKICADMRQKNLPHMIGNIVLAHRVGYVPIGHPGLFVGVSAPHRKEAIESMDWAIFQIKAKVPVWKQEVYEDQTRAWTVNCECYWLSPSSQTPNNEATTGRFTILSS</sequence>
<dbReference type="InterPro" id="IPR003448">
    <property type="entry name" value="Mopterin_biosynth_MoaE"/>
</dbReference>
<dbReference type="PANTHER" id="PTHR23404">
    <property type="entry name" value="MOLYBDOPTERIN SYNTHASE RELATED"/>
    <property type="match status" value="1"/>
</dbReference>
<dbReference type="SUPFAM" id="SSF54690">
    <property type="entry name" value="Molybdopterin synthase subunit MoaE"/>
    <property type="match status" value="1"/>
</dbReference>
<evidence type="ECO:0008006" key="3">
    <source>
        <dbReference type="Google" id="ProtNLM"/>
    </source>
</evidence>
<dbReference type="GO" id="GO:0006777">
    <property type="term" value="P:Mo-molybdopterin cofactor biosynthetic process"/>
    <property type="evidence" value="ECO:0007669"/>
    <property type="project" value="InterPro"/>
</dbReference>
<proteinExistence type="predicted"/>
<dbReference type="STRING" id="947166.A0A1D1VM38"/>
<accession>A0A1D1VM38</accession>
<protein>
    <recommendedName>
        <fullName evidence="3">Molybdopterin synthase catalytic subunit</fullName>
    </recommendedName>
</protein>
<dbReference type="EMBL" id="BDGG01000008">
    <property type="protein sequence ID" value="GAV02657.1"/>
    <property type="molecule type" value="Genomic_DNA"/>
</dbReference>